<reference evidence="2 3" key="1">
    <citation type="submission" date="2014-01" db="EMBL/GenBank/DDBJ databases">
        <title>Full genme sequencing of cellulolytic bacterium Gynuella sunshinyii YC6258T gen. nov., sp. nov.</title>
        <authorList>
            <person name="Khan H."/>
            <person name="Chung E.J."/>
            <person name="Chung Y.R."/>
        </authorList>
    </citation>
    <scope>NUCLEOTIDE SEQUENCE [LARGE SCALE GENOMIC DNA]</scope>
    <source>
        <strain evidence="2 3">YC6258</strain>
    </source>
</reference>
<dbReference type="Proteomes" id="UP000032266">
    <property type="component" value="Chromosome"/>
</dbReference>
<proteinExistence type="predicted"/>
<organism evidence="2 3">
    <name type="scientific">Gynuella sunshinyii YC6258</name>
    <dbReference type="NCBI Taxonomy" id="1445510"/>
    <lineage>
        <taxon>Bacteria</taxon>
        <taxon>Pseudomonadati</taxon>
        <taxon>Pseudomonadota</taxon>
        <taxon>Gammaproteobacteria</taxon>
        <taxon>Oceanospirillales</taxon>
        <taxon>Saccharospirillaceae</taxon>
        <taxon>Gynuella</taxon>
    </lineage>
</organism>
<keyword evidence="3" id="KW-1185">Reference proteome</keyword>
<name>A0A0C5VTQ8_9GAMM</name>
<dbReference type="Gene3D" id="3.30.420.130">
    <property type="entry name" value="Dinitrogenase iron-molybdenum cofactor biosynthesis domain"/>
    <property type="match status" value="1"/>
</dbReference>
<dbReference type="RefSeq" id="WP_044616416.1">
    <property type="nucleotide sequence ID" value="NZ_CP007142.1"/>
</dbReference>
<dbReference type="KEGG" id="gsn:YC6258_01656"/>
<feature type="region of interest" description="Disordered" evidence="1">
    <location>
        <begin position="112"/>
        <end position="132"/>
    </location>
</feature>
<dbReference type="EMBL" id="CP007142">
    <property type="protein sequence ID" value="AJQ93704.1"/>
    <property type="molecule type" value="Genomic_DNA"/>
</dbReference>
<evidence type="ECO:0000256" key="1">
    <source>
        <dbReference type="SAM" id="MobiDB-lite"/>
    </source>
</evidence>
<sequence>MLNGLIAVAVLKNGTISPHAGKTVRWQVYVVTAGQAEPQPVWSLELSRAGSLHEWHVQHEDLPHPLHAVNVAIVQSAGAGVTRRLAARDTILVTTTESDPLTAVRLYLQGELPAGQPHDDQGCDHSHHHEAH</sequence>
<protein>
    <recommendedName>
        <fullName evidence="4">Dinitrogenase iron-molybdenum cofactor biosynthesis domain-containing protein</fullName>
    </recommendedName>
</protein>
<dbReference type="InterPro" id="IPR036105">
    <property type="entry name" value="DiNase_FeMo-co_biosyn_sf"/>
</dbReference>
<evidence type="ECO:0000313" key="2">
    <source>
        <dbReference type="EMBL" id="AJQ93704.1"/>
    </source>
</evidence>
<dbReference type="OrthoDB" id="9797941at2"/>
<gene>
    <name evidence="2" type="ORF">YC6258_01656</name>
</gene>
<dbReference type="HOGENOM" id="CLU_104194_4_1_6"/>
<dbReference type="SUPFAM" id="SSF53146">
    <property type="entry name" value="Nitrogenase accessory factor-like"/>
    <property type="match status" value="1"/>
</dbReference>
<feature type="compositionally biased region" description="Basic and acidic residues" evidence="1">
    <location>
        <begin position="117"/>
        <end position="132"/>
    </location>
</feature>
<evidence type="ECO:0000313" key="3">
    <source>
        <dbReference type="Proteomes" id="UP000032266"/>
    </source>
</evidence>
<dbReference type="STRING" id="1445510.YC6258_01656"/>
<accession>A0A0C5VTQ8</accession>
<dbReference type="AlphaFoldDB" id="A0A0C5VTQ8"/>
<evidence type="ECO:0008006" key="4">
    <source>
        <dbReference type="Google" id="ProtNLM"/>
    </source>
</evidence>